<comment type="caution">
    <text evidence="1">The sequence shown here is derived from an EMBL/GenBank/DDBJ whole genome shotgun (WGS) entry which is preliminary data.</text>
</comment>
<protein>
    <submittedName>
        <fullName evidence="1">Alpha/beta hydrolase</fullName>
    </submittedName>
</protein>
<evidence type="ECO:0000313" key="1">
    <source>
        <dbReference type="EMBL" id="MCQ8894977.1"/>
    </source>
</evidence>
<dbReference type="EMBL" id="JANIGO010000001">
    <property type="protein sequence ID" value="MCQ8894977.1"/>
    <property type="molecule type" value="Genomic_DNA"/>
</dbReference>
<dbReference type="Pfam" id="PF06821">
    <property type="entry name" value="Ser_hydrolase"/>
    <property type="match status" value="1"/>
</dbReference>
<evidence type="ECO:0000313" key="2">
    <source>
        <dbReference type="Proteomes" id="UP001204142"/>
    </source>
</evidence>
<sequence>MQPPLCLTVPGLHGSDPDHWQSWVERELPNTRRVQGIDFDKPVVAAWADAIRDNVRQAPGHVILLAHSFGCLASVMAISDHESKVCAVVLVAPATPRRFGASGLLGEQAGQAHSLVECMPVVPLKVPGLVVASTNDPWMSAEEAFGWADTWGLHALSLTNAGHINTASGHGRWPSVLRLVQGLRDNWSPIPLGELEPQTQPVKQRFTALAKARRITRVGLQ</sequence>
<dbReference type="RefSeq" id="WP_256762629.1">
    <property type="nucleotide sequence ID" value="NZ_JANIGO010000001.1"/>
</dbReference>
<reference evidence="1 2" key="1">
    <citation type="submission" date="2022-07" db="EMBL/GenBank/DDBJ databases">
        <authorList>
            <person name="Xamxidin M."/>
            <person name="Wu M."/>
        </authorList>
    </citation>
    <scope>NUCLEOTIDE SEQUENCE [LARGE SCALE GENOMIC DNA]</scope>
    <source>
        <strain evidence="1 2">NBRC 111650</strain>
    </source>
</reference>
<dbReference type="InterPro" id="IPR029058">
    <property type="entry name" value="AB_hydrolase_fold"/>
</dbReference>
<dbReference type="Gene3D" id="3.40.50.1820">
    <property type="entry name" value="alpha/beta hydrolase"/>
    <property type="match status" value="1"/>
</dbReference>
<accession>A0ABT1WBU0</accession>
<gene>
    <name evidence="1" type="ORF">NQT62_00810</name>
</gene>
<organism evidence="1 2">
    <name type="scientific">Limnobacter humi</name>
    <dbReference type="NCBI Taxonomy" id="1778671"/>
    <lineage>
        <taxon>Bacteria</taxon>
        <taxon>Pseudomonadati</taxon>
        <taxon>Pseudomonadota</taxon>
        <taxon>Betaproteobacteria</taxon>
        <taxon>Burkholderiales</taxon>
        <taxon>Burkholderiaceae</taxon>
        <taxon>Limnobacter</taxon>
    </lineage>
</organism>
<dbReference type="SUPFAM" id="SSF53474">
    <property type="entry name" value="alpha/beta-Hydrolases"/>
    <property type="match status" value="1"/>
</dbReference>
<keyword evidence="2" id="KW-1185">Reference proteome</keyword>
<keyword evidence="1" id="KW-0378">Hydrolase</keyword>
<name>A0ABT1WBU0_9BURK</name>
<proteinExistence type="predicted"/>
<dbReference type="Proteomes" id="UP001204142">
    <property type="component" value="Unassembled WGS sequence"/>
</dbReference>
<dbReference type="InterPro" id="IPR010662">
    <property type="entry name" value="RBBP9/YdeN"/>
</dbReference>
<dbReference type="GO" id="GO:0016787">
    <property type="term" value="F:hydrolase activity"/>
    <property type="evidence" value="ECO:0007669"/>
    <property type="project" value="UniProtKB-KW"/>
</dbReference>